<dbReference type="PANTHER" id="PTHR12304">
    <property type="entry name" value="INOSINE-URIDINE PREFERRING NUCLEOSIDE HYDROLASE"/>
    <property type="match status" value="1"/>
</dbReference>
<evidence type="ECO:0000259" key="4">
    <source>
        <dbReference type="Pfam" id="PF01156"/>
    </source>
</evidence>
<keyword evidence="3" id="KW-0326">Glycosidase</keyword>
<evidence type="ECO:0000313" key="6">
    <source>
        <dbReference type="Proteomes" id="UP001338125"/>
    </source>
</evidence>
<dbReference type="EMBL" id="JAVFKD010000016">
    <property type="protein sequence ID" value="KAK5988281.1"/>
    <property type="molecule type" value="Genomic_DNA"/>
</dbReference>
<evidence type="ECO:0000256" key="3">
    <source>
        <dbReference type="ARBA" id="ARBA00023295"/>
    </source>
</evidence>
<accession>A0ABR0S9F0</accession>
<evidence type="ECO:0000256" key="2">
    <source>
        <dbReference type="ARBA" id="ARBA00022801"/>
    </source>
</evidence>
<protein>
    <submittedName>
        <fullName evidence="5">Uridine nucleosidase</fullName>
    </submittedName>
</protein>
<sequence>MDRPTAAIAKDAAALWQPDSRPIPLWLDCDTGHDDAFAILVAAQCPAIRLLGISTVHGNAPLEHTTYNTRAVLKAIHREDVSVFAGAAKPFCRLPTYATDVHGKTGLYGAAHLPKPSSPSHCPITAVEKAYLTLSAQEPNTAFLVATGSLTNVALLFALHPDLADHIRGLAIMGGAVGNGFSSVSSEADPESVVGFGNTTPWAEFNVYCDPEAAQAVFSNPKLAEKTTLIPLDLTHQMLAMPDVIQHIRFGYDYSDDGGDANQGQTSTVRRLFDEIVSCFAKSYADLYGLSGPPLHDPLAVAVCFAPTIFDDNAGERFSVDIVTDGNHPNSLEECAAETSSQCGRTMVKLLPGGSAGVRIPRTLDVALTWRIIDLCLKNAENGSLVTI</sequence>
<dbReference type="Pfam" id="PF01156">
    <property type="entry name" value="IU_nuc_hydro"/>
    <property type="match status" value="1"/>
</dbReference>
<evidence type="ECO:0000313" key="5">
    <source>
        <dbReference type="EMBL" id="KAK5988281.1"/>
    </source>
</evidence>
<dbReference type="InterPro" id="IPR036452">
    <property type="entry name" value="Ribo_hydro-like"/>
</dbReference>
<dbReference type="PANTHER" id="PTHR12304:SF4">
    <property type="entry name" value="URIDINE NUCLEOSIDASE"/>
    <property type="match status" value="1"/>
</dbReference>
<reference evidence="5 6" key="1">
    <citation type="submission" date="2024-01" db="EMBL/GenBank/DDBJ databases">
        <title>Complete genome of Cladobotryum mycophilum ATHUM6906.</title>
        <authorList>
            <person name="Christinaki A.C."/>
            <person name="Myridakis A.I."/>
            <person name="Kouvelis V.N."/>
        </authorList>
    </citation>
    <scope>NUCLEOTIDE SEQUENCE [LARGE SCALE GENOMIC DNA]</scope>
    <source>
        <strain evidence="5 6">ATHUM6906</strain>
    </source>
</reference>
<keyword evidence="6" id="KW-1185">Reference proteome</keyword>
<evidence type="ECO:0000256" key="1">
    <source>
        <dbReference type="ARBA" id="ARBA00009176"/>
    </source>
</evidence>
<dbReference type="InterPro" id="IPR001910">
    <property type="entry name" value="Inosine/uridine_hydrolase_dom"/>
</dbReference>
<dbReference type="SUPFAM" id="SSF53590">
    <property type="entry name" value="Nucleoside hydrolase"/>
    <property type="match status" value="1"/>
</dbReference>
<dbReference type="CDD" id="cd02651">
    <property type="entry name" value="nuc_hydro_IU_UC_XIUA"/>
    <property type="match status" value="1"/>
</dbReference>
<keyword evidence="2" id="KW-0378">Hydrolase</keyword>
<gene>
    <name evidence="5" type="ORF">PT974_12425</name>
</gene>
<comment type="similarity">
    <text evidence="1">Belongs to the IUNH family.</text>
</comment>
<dbReference type="InterPro" id="IPR023186">
    <property type="entry name" value="IUNH"/>
</dbReference>
<organism evidence="5 6">
    <name type="scientific">Cladobotryum mycophilum</name>
    <dbReference type="NCBI Taxonomy" id="491253"/>
    <lineage>
        <taxon>Eukaryota</taxon>
        <taxon>Fungi</taxon>
        <taxon>Dikarya</taxon>
        <taxon>Ascomycota</taxon>
        <taxon>Pezizomycotina</taxon>
        <taxon>Sordariomycetes</taxon>
        <taxon>Hypocreomycetidae</taxon>
        <taxon>Hypocreales</taxon>
        <taxon>Hypocreaceae</taxon>
        <taxon>Cladobotryum</taxon>
    </lineage>
</organism>
<dbReference type="Proteomes" id="UP001338125">
    <property type="component" value="Unassembled WGS sequence"/>
</dbReference>
<comment type="caution">
    <text evidence="5">The sequence shown here is derived from an EMBL/GenBank/DDBJ whole genome shotgun (WGS) entry which is preliminary data.</text>
</comment>
<dbReference type="Gene3D" id="3.90.245.10">
    <property type="entry name" value="Ribonucleoside hydrolase-like"/>
    <property type="match status" value="1"/>
</dbReference>
<name>A0ABR0S9F0_9HYPO</name>
<feature type="domain" description="Inosine/uridine-preferring nucleoside hydrolase" evidence="4">
    <location>
        <begin position="25"/>
        <end position="369"/>
    </location>
</feature>
<proteinExistence type="inferred from homology"/>